<accession>A0A285D647</accession>
<dbReference type="SUPFAM" id="SSF109854">
    <property type="entry name" value="DinB/YfiT-like putative metalloenzymes"/>
    <property type="match status" value="1"/>
</dbReference>
<organism evidence="3 4">
    <name type="scientific">Bacillus oleivorans</name>
    <dbReference type="NCBI Taxonomy" id="1448271"/>
    <lineage>
        <taxon>Bacteria</taxon>
        <taxon>Bacillati</taxon>
        <taxon>Bacillota</taxon>
        <taxon>Bacilli</taxon>
        <taxon>Bacillales</taxon>
        <taxon>Bacillaceae</taxon>
        <taxon>Bacillus</taxon>
    </lineage>
</organism>
<dbReference type="RefSeq" id="WP_097160100.1">
    <property type="nucleotide sequence ID" value="NZ_JBEPMQ010000011.1"/>
</dbReference>
<dbReference type="EMBL" id="OAOP01000010">
    <property type="protein sequence ID" value="SNX74738.1"/>
    <property type="molecule type" value="Genomic_DNA"/>
</dbReference>
<dbReference type="OrthoDB" id="2427314at2"/>
<feature type="binding site" evidence="1">
    <location>
        <position position="136"/>
    </location>
    <ligand>
        <name>a divalent metal cation</name>
        <dbReference type="ChEBI" id="CHEBI:60240"/>
    </ligand>
</feature>
<gene>
    <name evidence="3" type="ORF">SAMN05877753_11048</name>
</gene>
<evidence type="ECO:0000313" key="3">
    <source>
        <dbReference type="EMBL" id="SNX74738.1"/>
    </source>
</evidence>
<dbReference type="InterPro" id="IPR034660">
    <property type="entry name" value="DinB/YfiT-like"/>
</dbReference>
<dbReference type="InterPro" id="IPR024775">
    <property type="entry name" value="DinB-like"/>
</dbReference>
<dbReference type="Pfam" id="PF12867">
    <property type="entry name" value="DinB_2"/>
    <property type="match status" value="1"/>
</dbReference>
<reference evidence="3 4" key="1">
    <citation type="submission" date="2017-08" db="EMBL/GenBank/DDBJ databases">
        <authorList>
            <person name="de Groot N.N."/>
        </authorList>
    </citation>
    <scope>NUCLEOTIDE SEQUENCE [LARGE SCALE GENOMIC DNA]</scope>
    <source>
        <strain evidence="3 4">JC228</strain>
    </source>
</reference>
<evidence type="ECO:0000256" key="1">
    <source>
        <dbReference type="PIRSR" id="PIRSR607837-1"/>
    </source>
</evidence>
<keyword evidence="1" id="KW-0479">Metal-binding</keyword>
<keyword evidence="4" id="KW-1185">Reference proteome</keyword>
<name>A0A285D647_9BACI</name>
<evidence type="ECO:0000313" key="4">
    <source>
        <dbReference type="Proteomes" id="UP000219546"/>
    </source>
</evidence>
<dbReference type="Proteomes" id="UP000219546">
    <property type="component" value="Unassembled WGS sequence"/>
</dbReference>
<dbReference type="AlphaFoldDB" id="A0A285D647"/>
<dbReference type="GO" id="GO:0046872">
    <property type="term" value="F:metal ion binding"/>
    <property type="evidence" value="ECO:0007669"/>
    <property type="project" value="UniProtKB-KW"/>
</dbReference>
<feature type="binding site" evidence="1">
    <location>
        <position position="50"/>
    </location>
    <ligand>
        <name>a divalent metal cation</name>
        <dbReference type="ChEBI" id="CHEBI:60240"/>
    </ligand>
</feature>
<dbReference type="Gene3D" id="1.20.120.450">
    <property type="entry name" value="dinb family like domain"/>
    <property type="match status" value="1"/>
</dbReference>
<proteinExistence type="predicted"/>
<protein>
    <submittedName>
        <fullName evidence="3">Uncharacterized damage-inducible protein DinB</fullName>
    </submittedName>
</protein>
<feature type="domain" description="DinB-like" evidence="2">
    <location>
        <begin position="23"/>
        <end position="140"/>
    </location>
</feature>
<evidence type="ECO:0000259" key="2">
    <source>
        <dbReference type="Pfam" id="PF12867"/>
    </source>
</evidence>
<sequence length="158" mass="18308">MTKHTFCKGAINQIRVAVFSIVAIMDTLEEEDLSLRPSEDKRSLGELLEHIALICKADYLIANGSTQEEMNQYYHSQVFQGLESIKEALLNNFKYLADQYEQLTESELLQEGTSYWGVTYTKFEWLIEMAAHLYHHRGQLHAMLVHCFDNDPQVSLFE</sequence>
<feature type="binding site" evidence="1">
    <location>
        <position position="132"/>
    </location>
    <ligand>
        <name>a divalent metal cation</name>
        <dbReference type="ChEBI" id="CHEBI:60240"/>
    </ligand>
</feature>